<sequence length="50" mass="5583">MNAQKLEVTITGIDEATQKVERYVELLKEAKTLADELASVNFEITSSVQK</sequence>
<keyword evidence="2" id="KW-1185">Reference proteome</keyword>
<organism evidence="1 2">
    <name type="scientific">Candidatus Enterococcus myersii</name>
    <dbReference type="NCBI Taxonomy" id="2815322"/>
    <lineage>
        <taxon>Bacteria</taxon>
        <taxon>Bacillati</taxon>
        <taxon>Bacillota</taxon>
        <taxon>Bacilli</taxon>
        <taxon>Lactobacillales</taxon>
        <taxon>Enterococcaceae</taxon>
        <taxon>Enterococcus</taxon>
    </lineage>
</organism>
<evidence type="ECO:0000313" key="2">
    <source>
        <dbReference type="Proteomes" id="UP000664256"/>
    </source>
</evidence>
<accession>A0ABS3H784</accession>
<protein>
    <submittedName>
        <fullName evidence="1">Uncharacterized protein</fullName>
    </submittedName>
</protein>
<dbReference type="EMBL" id="JAFLVT010000008">
    <property type="protein sequence ID" value="MBO0449320.1"/>
    <property type="molecule type" value="Genomic_DNA"/>
</dbReference>
<name>A0ABS3H784_9ENTE</name>
<comment type="caution">
    <text evidence="1">The sequence shown here is derived from an EMBL/GenBank/DDBJ whole genome shotgun (WGS) entry which is preliminary data.</text>
</comment>
<dbReference type="Proteomes" id="UP000664256">
    <property type="component" value="Unassembled WGS sequence"/>
</dbReference>
<proteinExistence type="predicted"/>
<dbReference type="RefSeq" id="WP_202621241.1">
    <property type="nucleotide sequence ID" value="NZ_JAFLVT010000008.1"/>
</dbReference>
<gene>
    <name evidence="1" type="ORF">JZO76_07175</name>
</gene>
<reference evidence="1 2" key="1">
    <citation type="submission" date="2021-03" db="EMBL/GenBank/DDBJ databases">
        <title>Enterococcal diversity collection.</title>
        <authorList>
            <person name="Gilmore M.S."/>
            <person name="Schwartzman J."/>
            <person name="Van Tyne D."/>
            <person name="Martin M."/>
            <person name="Earl A.M."/>
            <person name="Manson A.L."/>
            <person name="Straub T."/>
            <person name="Salamzade R."/>
            <person name="Saavedra J."/>
            <person name="Lebreton F."/>
            <person name="Prichula J."/>
            <person name="Schaufler K."/>
            <person name="Gaca A."/>
            <person name="Sgardioli B."/>
            <person name="Wagenaar J."/>
            <person name="Strong T."/>
        </authorList>
    </citation>
    <scope>NUCLEOTIDE SEQUENCE [LARGE SCALE GENOMIC DNA]</scope>
    <source>
        <strain evidence="1 2">MJM12</strain>
    </source>
</reference>
<evidence type="ECO:0000313" key="1">
    <source>
        <dbReference type="EMBL" id="MBO0449320.1"/>
    </source>
</evidence>